<proteinExistence type="predicted"/>
<sequence length="298" mass="33245">MSTSKKKSPVKRRKTNRGTPYPEPQLSEAAEDPGPSTAGPSRRRSRPQPPDFTIQLSEPLLSPRLSVASFPSVLPSNDTELPLHPMPVSAPPIFDFGPDSDVLTQSASLNRWAEIVTRRDDTQALVKQTLPSFVGGMSTLLSEIKGLHSKKEHYNTENESIEEEIKCSICHEPQTNPVMTECGHTHCARCLLKWLSSQAENHIRTTVGASKAVNTLLSMLPFESLDQLLRFRKTFIQNYGQEAGDKLTNYKCDICNSKISAKPRFHQVLDSVVTTYRRTAPTPQNARPTDCFIPFFPV</sequence>
<dbReference type="Proteomes" id="UP000308600">
    <property type="component" value="Unassembled WGS sequence"/>
</dbReference>
<evidence type="ECO:0000313" key="2">
    <source>
        <dbReference type="Proteomes" id="UP000308600"/>
    </source>
</evidence>
<reference evidence="1 2" key="1">
    <citation type="journal article" date="2019" name="Nat. Ecol. Evol.">
        <title>Megaphylogeny resolves global patterns of mushroom evolution.</title>
        <authorList>
            <person name="Varga T."/>
            <person name="Krizsan K."/>
            <person name="Foldi C."/>
            <person name="Dima B."/>
            <person name="Sanchez-Garcia M."/>
            <person name="Sanchez-Ramirez S."/>
            <person name="Szollosi G.J."/>
            <person name="Szarkandi J.G."/>
            <person name="Papp V."/>
            <person name="Albert L."/>
            <person name="Andreopoulos W."/>
            <person name="Angelini C."/>
            <person name="Antonin V."/>
            <person name="Barry K.W."/>
            <person name="Bougher N.L."/>
            <person name="Buchanan P."/>
            <person name="Buyck B."/>
            <person name="Bense V."/>
            <person name="Catcheside P."/>
            <person name="Chovatia M."/>
            <person name="Cooper J."/>
            <person name="Damon W."/>
            <person name="Desjardin D."/>
            <person name="Finy P."/>
            <person name="Geml J."/>
            <person name="Haridas S."/>
            <person name="Hughes K."/>
            <person name="Justo A."/>
            <person name="Karasinski D."/>
            <person name="Kautmanova I."/>
            <person name="Kiss B."/>
            <person name="Kocsube S."/>
            <person name="Kotiranta H."/>
            <person name="LaButti K.M."/>
            <person name="Lechner B.E."/>
            <person name="Liimatainen K."/>
            <person name="Lipzen A."/>
            <person name="Lukacs Z."/>
            <person name="Mihaltcheva S."/>
            <person name="Morgado L.N."/>
            <person name="Niskanen T."/>
            <person name="Noordeloos M.E."/>
            <person name="Ohm R.A."/>
            <person name="Ortiz-Santana B."/>
            <person name="Ovrebo C."/>
            <person name="Racz N."/>
            <person name="Riley R."/>
            <person name="Savchenko A."/>
            <person name="Shiryaev A."/>
            <person name="Soop K."/>
            <person name="Spirin V."/>
            <person name="Szebenyi C."/>
            <person name="Tomsovsky M."/>
            <person name="Tulloss R.E."/>
            <person name="Uehling J."/>
            <person name="Grigoriev I.V."/>
            <person name="Vagvolgyi C."/>
            <person name="Papp T."/>
            <person name="Martin F.M."/>
            <person name="Miettinen O."/>
            <person name="Hibbett D.S."/>
            <person name="Nagy L.G."/>
        </authorList>
    </citation>
    <scope>NUCLEOTIDE SEQUENCE [LARGE SCALE GENOMIC DNA]</scope>
    <source>
        <strain evidence="1 2">NL-1719</strain>
    </source>
</reference>
<organism evidence="1 2">
    <name type="scientific">Pluteus cervinus</name>
    <dbReference type="NCBI Taxonomy" id="181527"/>
    <lineage>
        <taxon>Eukaryota</taxon>
        <taxon>Fungi</taxon>
        <taxon>Dikarya</taxon>
        <taxon>Basidiomycota</taxon>
        <taxon>Agaricomycotina</taxon>
        <taxon>Agaricomycetes</taxon>
        <taxon>Agaricomycetidae</taxon>
        <taxon>Agaricales</taxon>
        <taxon>Pluteineae</taxon>
        <taxon>Pluteaceae</taxon>
        <taxon>Pluteus</taxon>
    </lineage>
</organism>
<gene>
    <name evidence="1" type="ORF">BDN72DRAFT_863166</name>
</gene>
<keyword evidence="2" id="KW-1185">Reference proteome</keyword>
<evidence type="ECO:0000313" key="1">
    <source>
        <dbReference type="EMBL" id="TFK62008.1"/>
    </source>
</evidence>
<protein>
    <submittedName>
        <fullName evidence="1">Uncharacterized protein</fullName>
    </submittedName>
</protein>
<name>A0ACD3A8I0_9AGAR</name>
<dbReference type="EMBL" id="ML208613">
    <property type="protein sequence ID" value="TFK62008.1"/>
    <property type="molecule type" value="Genomic_DNA"/>
</dbReference>
<accession>A0ACD3A8I0</accession>